<sequence length="531" mass="61033">MGANQSTCINCGYRQPNISYPSIEYIKSYTAEIDQTTKMLITASLCGTALAVYYLKEQYDYRVQKVPPGPTSIPFIGNVLSIDHKSPHLTMIQLAKKYGDIFSLKVGSQRVVILNNAQLIREAYRGTHISHRPDFFSMQYLVGEKGFLTCKDEQKWQLHTAVCKQAIRVMNSSNLWEKIHKEAMELVAIIDERNAHPFDPQFDLYIASLNIICNLVFGERYHHKDPELTEILDYSEEIIKVISPVHPVNAFPWLRHFPNKWFNALFRAKTKRDRILTKKYIEHVANFNGDNVTDMLYALLATTKEAVDSNNAAALDVLTPEHVITNMWLIFFAGTDTMANTLQWSLLYMAVFQKKQSKLQDELDNTLGQDGRVSIENKRKLPYLQAVVWEILRYCSLSVLGVPHAAAIDTYVNGYFIPKGTQVMANFWAIHHNDKYWDQPHEFMPERFLTPEGQLRGLSDFPFFMPFSTGQRRCMGQTIAQAELLVILGTLLQKFTFELPEDVEADLEGEAMFSLIPKPYKVIARRRVIRK</sequence>
<dbReference type="FunFam" id="1.10.630.10:FF:000049">
    <property type="entry name" value="steroid 21-hydroxylase isoform X1"/>
    <property type="match status" value="1"/>
</dbReference>
<keyword evidence="23" id="KW-0456">Lyase</keyword>
<keyword evidence="24" id="KW-1185">Reference proteome</keyword>
<comment type="similarity">
    <text evidence="4 22">Belongs to the cytochrome P450 family.</text>
</comment>
<dbReference type="GO" id="GO:0008289">
    <property type="term" value="F:lipid binding"/>
    <property type="evidence" value="ECO:0007669"/>
    <property type="project" value="UniProtKB-KW"/>
</dbReference>
<keyword evidence="7" id="KW-0256">Endoplasmic reticulum</keyword>
<name>A0A9Q0YKY0_HOLLE</name>
<evidence type="ECO:0000256" key="22">
    <source>
        <dbReference type="RuleBase" id="RU000461"/>
    </source>
</evidence>
<dbReference type="EMBL" id="JAIZAY010000018">
    <property type="protein sequence ID" value="KAJ8024460.1"/>
    <property type="molecule type" value="Genomic_DNA"/>
</dbReference>
<evidence type="ECO:0000256" key="11">
    <source>
        <dbReference type="ARBA" id="ARBA00023033"/>
    </source>
</evidence>
<evidence type="ECO:0000256" key="5">
    <source>
        <dbReference type="ARBA" id="ARBA00022617"/>
    </source>
</evidence>
<gene>
    <name evidence="23" type="ORF">HOLleu_34373</name>
</gene>
<dbReference type="InterPro" id="IPR036396">
    <property type="entry name" value="Cyt_P450_sf"/>
</dbReference>
<keyword evidence="11 22" id="KW-0503">Monooxygenase</keyword>
<comment type="subcellular location">
    <subcellularLocation>
        <location evidence="1">Endomembrane system</location>
        <topology evidence="1">Peripheral membrane protein</topology>
    </subcellularLocation>
    <subcellularLocation>
        <location evidence="3">Endoplasmic reticulum membrane</location>
    </subcellularLocation>
    <subcellularLocation>
        <location evidence="2">Microsome membrane</location>
    </subcellularLocation>
</comment>
<dbReference type="InterPro" id="IPR001128">
    <property type="entry name" value="Cyt_P450"/>
</dbReference>
<evidence type="ECO:0000256" key="15">
    <source>
        <dbReference type="ARBA" id="ARBA00044116"/>
    </source>
</evidence>
<evidence type="ECO:0000256" key="21">
    <source>
        <dbReference type="PIRSR" id="PIRSR602401-1"/>
    </source>
</evidence>
<evidence type="ECO:0000256" key="17">
    <source>
        <dbReference type="ARBA" id="ARBA00044265"/>
    </source>
</evidence>
<accession>A0A9Q0YKY0</accession>
<evidence type="ECO:0000256" key="9">
    <source>
        <dbReference type="ARBA" id="ARBA00023002"/>
    </source>
</evidence>
<dbReference type="PANTHER" id="PTHR24289:SF1">
    <property type="entry name" value="STEROID 17-ALPHA-HYDROXYLASE_17,20 LYASE"/>
    <property type="match status" value="1"/>
</dbReference>
<evidence type="ECO:0000256" key="6">
    <source>
        <dbReference type="ARBA" id="ARBA00022723"/>
    </source>
</evidence>
<dbReference type="GO" id="GO:0005506">
    <property type="term" value="F:iron ion binding"/>
    <property type="evidence" value="ECO:0007669"/>
    <property type="project" value="InterPro"/>
</dbReference>
<keyword evidence="9 22" id="KW-0560">Oxidoreductase</keyword>
<keyword evidence="6 21" id="KW-0479">Metal-binding</keyword>
<dbReference type="PRINTS" id="PR00385">
    <property type="entry name" value="P450"/>
</dbReference>
<dbReference type="InterPro" id="IPR002401">
    <property type="entry name" value="Cyt_P450_E_grp-I"/>
</dbReference>
<keyword evidence="8" id="KW-0492">Microsome</keyword>
<feature type="binding site" description="axial binding residue" evidence="21">
    <location>
        <position position="474"/>
    </location>
    <ligand>
        <name>heme</name>
        <dbReference type="ChEBI" id="CHEBI:30413"/>
    </ligand>
    <ligandPart>
        <name>Fe</name>
        <dbReference type="ChEBI" id="CHEBI:18248"/>
    </ligandPart>
</feature>
<keyword evidence="5 21" id="KW-0349">Heme</keyword>
<keyword evidence="10 21" id="KW-0408">Iron</keyword>
<dbReference type="EC" id="1.14.14.16" evidence="14"/>
<evidence type="ECO:0000256" key="2">
    <source>
        <dbReference type="ARBA" id="ARBA00004524"/>
    </source>
</evidence>
<protein>
    <recommendedName>
        <fullName evidence="15">Steroid 21-hydroxylase</fullName>
        <ecNumber evidence="14">1.14.14.16</ecNumber>
    </recommendedName>
    <alternativeName>
        <fullName evidence="19">21-OHase</fullName>
    </alternativeName>
    <alternativeName>
        <fullName evidence="16">Cytochrome P-450c21</fullName>
    </alternativeName>
    <alternativeName>
        <fullName evidence="20">Cytochrome P450 21</fullName>
    </alternativeName>
    <alternativeName>
        <fullName evidence="18">Cytochrome P450 XXI</fullName>
    </alternativeName>
    <alternativeName>
        <fullName evidence="17">Cytochrome P450-C21</fullName>
    </alternativeName>
</protein>
<dbReference type="GO" id="GO:0004508">
    <property type="term" value="F:steroid 17-alpha-monooxygenase activity"/>
    <property type="evidence" value="ECO:0007669"/>
    <property type="project" value="TreeGrafter"/>
</dbReference>
<dbReference type="PRINTS" id="PR00463">
    <property type="entry name" value="EP450I"/>
</dbReference>
<proteinExistence type="inferred from homology"/>
<dbReference type="InterPro" id="IPR017972">
    <property type="entry name" value="Cyt_P450_CS"/>
</dbReference>
<dbReference type="GO" id="GO:0042446">
    <property type="term" value="P:hormone biosynthetic process"/>
    <property type="evidence" value="ECO:0007669"/>
    <property type="project" value="TreeGrafter"/>
</dbReference>
<evidence type="ECO:0000256" key="18">
    <source>
        <dbReference type="ARBA" id="ARBA00044282"/>
    </source>
</evidence>
<evidence type="ECO:0000256" key="4">
    <source>
        <dbReference type="ARBA" id="ARBA00010617"/>
    </source>
</evidence>
<dbReference type="GO" id="GO:0004509">
    <property type="term" value="F:steroid 21-monooxygenase activity"/>
    <property type="evidence" value="ECO:0007669"/>
    <property type="project" value="UniProtKB-EC"/>
</dbReference>
<keyword evidence="13" id="KW-0472">Membrane</keyword>
<dbReference type="GO" id="GO:0042448">
    <property type="term" value="P:progesterone metabolic process"/>
    <property type="evidence" value="ECO:0007669"/>
    <property type="project" value="TreeGrafter"/>
</dbReference>
<evidence type="ECO:0000256" key="13">
    <source>
        <dbReference type="ARBA" id="ARBA00023136"/>
    </source>
</evidence>
<evidence type="ECO:0000313" key="23">
    <source>
        <dbReference type="EMBL" id="KAJ8024460.1"/>
    </source>
</evidence>
<dbReference type="OrthoDB" id="1470350at2759"/>
<keyword evidence="12" id="KW-0446">Lipid-binding</keyword>
<dbReference type="SUPFAM" id="SSF48264">
    <property type="entry name" value="Cytochrome P450"/>
    <property type="match status" value="1"/>
</dbReference>
<evidence type="ECO:0000256" key="1">
    <source>
        <dbReference type="ARBA" id="ARBA00004184"/>
    </source>
</evidence>
<evidence type="ECO:0000256" key="16">
    <source>
        <dbReference type="ARBA" id="ARBA00044217"/>
    </source>
</evidence>
<evidence type="ECO:0000313" key="24">
    <source>
        <dbReference type="Proteomes" id="UP001152320"/>
    </source>
</evidence>
<evidence type="ECO:0000256" key="12">
    <source>
        <dbReference type="ARBA" id="ARBA00023121"/>
    </source>
</evidence>
<reference evidence="23" key="1">
    <citation type="submission" date="2021-10" db="EMBL/GenBank/DDBJ databases">
        <title>Tropical sea cucumber genome reveals ecological adaptation and Cuvierian tubules defense mechanism.</title>
        <authorList>
            <person name="Chen T."/>
        </authorList>
    </citation>
    <scope>NUCLEOTIDE SEQUENCE</scope>
    <source>
        <strain evidence="23">Nanhai2018</strain>
        <tissue evidence="23">Muscle</tissue>
    </source>
</reference>
<dbReference type="GO" id="GO:0005789">
    <property type="term" value="C:endoplasmic reticulum membrane"/>
    <property type="evidence" value="ECO:0007669"/>
    <property type="project" value="UniProtKB-SubCell"/>
</dbReference>
<dbReference type="PROSITE" id="PS00086">
    <property type="entry name" value="CYTOCHROME_P450"/>
    <property type="match status" value="1"/>
</dbReference>
<comment type="caution">
    <text evidence="23">The sequence shown here is derived from an EMBL/GenBank/DDBJ whole genome shotgun (WGS) entry which is preliminary data.</text>
</comment>
<organism evidence="23 24">
    <name type="scientific">Holothuria leucospilota</name>
    <name type="common">Black long sea cucumber</name>
    <name type="synonym">Mertensiothuria leucospilota</name>
    <dbReference type="NCBI Taxonomy" id="206669"/>
    <lineage>
        <taxon>Eukaryota</taxon>
        <taxon>Metazoa</taxon>
        <taxon>Echinodermata</taxon>
        <taxon>Eleutherozoa</taxon>
        <taxon>Echinozoa</taxon>
        <taxon>Holothuroidea</taxon>
        <taxon>Aspidochirotacea</taxon>
        <taxon>Aspidochirotida</taxon>
        <taxon>Holothuriidae</taxon>
        <taxon>Holothuria</taxon>
    </lineage>
</organism>
<dbReference type="Proteomes" id="UP001152320">
    <property type="component" value="Chromosome 18"/>
</dbReference>
<dbReference type="GO" id="GO:0016829">
    <property type="term" value="F:lyase activity"/>
    <property type="evidence" value="ECO:0007669"/>
    <property type="project" value="UniProtKB-KW"/>
</dbReference>
<evidence type="ECO:0000256" key="3">
    <source>
        <dbReference type="ARBA" id="ARBA00004586"/>
    </source>
</evidence>
<evidence type="ECO:0000256" key="14">
    <source>
        <dbReference type="ARBA" id="ARBA00044040"/>
    </source>
</evidence>
<evidence type="ECO:0000256" key="20">
    <source>
        <dbReference type="ARBA" id="ARBA00044342"/>
    </source>
</evidence>
<dbReference type="AlphaFoldDB" id="A0A9Q0YKY0"/>
<dbReference type="Gene3D" id="1.10.630.10">
    <property type="entry name" value="Cytochrome P450"/>
    <property type="match status" value="1"/>
</dbReference>
<evidence type="ECO:0000256" key="19">
    <source>
        <dbReference type="ARBA" id="ARBA00044304"/>
    </source>
</evidence>
<evidence type="ECO:0000256" key="8">
    <source>
        <dbReference type="ARBA" id="ARBA00022848"/>
    </source>
</evidence>
<comment type="cofactor">
    <cofactor evidence="21">
        <name>heme</name>
        <dbReference type="ChEBI" id="CHEBI:30413"/>
    </cofactor>
</comment>
<dbReference type="Pfam" id="PF00067">
    <property type="entry name" value="p450"/>
    <property type="match status" value="1"/>
</dbReference>
<dbReference type="GO" id="GO:0020037">
    <property type="term" value="F:heme binding"/>
    <property type="evidence" value="ECO:0007669"/>
    <property type="project" value="InterPro"/>
</dbReference>
<dbReference type="GO" id="GO:0008610">
    <property type="term" value="P:lipid biosynthetic process"/>
    <property type="evidence" value="ECO:0007669"/>
    <property type="project" value="UniProtKB-ARBA"/>
</dbReference>
<evidence type="ECO:0000256" key="7">
    <source>
        <dbReference type="ARBA" id="ARBA00022824"/>
    </source>
</evidence>
<evidence type="ECO:0000256" key="10">
    <source>
        <dbReference type="ARBA" id="ARBA00023004"/>
    </source>
</evidence>
<dbReference type="PANTHER" id="PTHR24289">
    <property type="entry name" value="STEROID 17-ALPHA-HYDROXYLASE/17,20 LYASE"/>
    <property type="match status" value="1"/>
</dbReference>